<accession>A0A2B7Y4F6</accession>
<keyword evidence="4" id="KW-0812">Transmembrane</keyword>
<name>A0A2B7Y4F6_9EURO</name>
<dbReference type="InterPro" id="IPR006598">
    <property type="entry name" value="CAP10"/>
</dbReference>
<feature type="compositionally biased region" description="Basic and acidic residues" evidence="3">
    <location>
        <begin position="928"/>
        <end position="945"/>
    </location>
</feature>
<evidence type="ECO:0000259" key="5">
    <source>
        <dbReference type="SMART" id="SM00672"/>
    </source>
</evidence>
<feature type="transmembrane region" description="Helical" evidence="4">
    <location>
        <begin position="385"/>
        <end position="404"/>
    </location>
</feature>
<gene>
    <name evidence="6" type="ORF">AJ79_02009</name>
</gene>
<dbReference type="InterPro" id="IPR051091">
    <property type="entry name" value="O-Glucosyltr/Glycosyltrsf_90"/>
</dbReference>
<feature type="transmembrane region" description="Helical" evidence="4">
    <location>
        <begin position="107"/>
        <end position="125"/>
    </location>
</feature>
<dbReference type="SMART" id="SM00672">
    <property type="entry name" value="CAP10"/>
    <property type="match status" value="1"/>
</dbReference>
<feature type="region of interest" description="Disordered" evidence="3">
    <location>
        <begin position="921"/>
        <end position="972"/>
    </location>
</feature>
<proteinExistence type="inferred from homology"/>
<evidence type="ECO:0000256" key="1">
    <source>
        <dbReference type="ARBA" id="ARBA00010118"/>
    </source>
</evidence>
<dbReference type="OrthoDB" id="541052at2759"/>
<dbReference type="PANTHER" id="PTHR12203">
    <property type="entry name" value="KDEL LYS-ASP-GLU-LEU CONTAINING - RELATED"/>
    <property type="match status" value="1"/>
</dbReference>
<evidence type="ECO:0000256" key="2">
    <source>
        <dbReference type="ARBA" id="ARBA00022679"/>
    </source>
</evidence>
<feature type="transmembrane region" description="Helical" evidence="4">
    <location>
        <begin position="315"/>
        <end position="339"/>
    </location>
</feature>
<dbReference type="AlphaFoldDB" id="A0A2B7Y4F6"/>
<evidence type="ECO:0000313" key="7">
    <source>
        <dbReference type="Proteomes" id="UP000223968"/>
    </source>
</evidence>
<feature type="domain" description="Glycosyl transferase CAP10" evidence="5">
    <location>
        <begin position="659"/>
        <end position="933"/>
    </location>
</feature>
<keyword evidence="4" id="KW-1133">Transmembrane helix</keyword>
<evidence type="ECO:0000313" key="6">
    <source>
        <dbReference type="EMBL" id="PGH16029.1"/>
    </source>
</evidence>
<dbReference type="Proteomes" id="UP000223968">
    <property type="component" value="Unassembled WGS sequence"/>
</dbReference>
<keyword evidence="7" id="KW-1185">Reference proteome</keyword>
<organism evidence="6 7">
    <name type="scientific">Helicocarpus griseus UAMH5409</name>
    <dbReference type="NCBI Taxonomy" id="1447875"/>
    <lineage>
        <taxon>Eukaryota</taxon>
        <taxon>Fungi</taxon>
        <taxon>Dikarya</taxon>
        <taxon>Ascomycota</taxon>
        <taxon>Pezizomycotina</taxon>
        <taxon>Eurotiomycetes</taxon>
        <taxon>Eurotiomycetidae</taxon>
        <taxon>Onygenales</taxon>
        <taxon>Ajellomycetaceae</taxon>
        <taxon>Helicocarpus</taxon>
    </lineage>
</organism>
<keyword evidence="2" id="KW-0808">Transferase</keyword>
<keyword evidence="4" id="KW-0472">Membrane</keyword>
<reference evidence="6 7" key="1">
    <citation type="submission" date="2017-10" db="EMBL/GenBank/DDBJ databases">
        <title>Comparative genomics in systemic dimorphic fungi from Ajellomycetaceae.</title>
        <authorList>
            <person name="Munoz J.F."/>
            <person name="Mcewen J.G."/>
            <person name="Clay O.K."/>
            <person name="Cuomo C.A."/>
        </authorList>
    </citation>
    <scope>NUCLEOTIDE SEQUENCE [LARGE SCALE GENOMIC DNA]</scope>
    <source>
        <strain evidence="6 7">UAMH5409</strain>
    </source>
</reference>
<feature type="transmembrane region" description="Helical" evidence="4">
    <location>
        <begin position="215"/>
        <end position="233"/>
    </location>
</feature>
<feature type="compositionally biased region" description="Basic and acidic residues" evidence="3">
    <location>
        <begin position="958"/>
        <end position="972"/>
    </location>
</feature>
<feature type="transmembrane region" description="Helical" evidence="4">
    <location>
        <begin position="38"/>
        <end position="59"/>
    </location>
</feature>
<dbReference type="GO" id="GO:0016740">
    <property type="term" value="F:transferase activity"/>
    <property type="evidence" value="ECO:0007669"/>
    <property type="project" value="UniProtKB-KW"/>
</dbReference>
<feature type="transmembrane region" description="Helical" evidence="4">
    <location>
        <begin position="345"/>
        <end position="365"/>
    </location>
</feature>
<protein>
    <recommendedName>
        <fullName evidence="5">Glycosyl transferase CAP10 domain-containing protein</fullName>
    </recommendedName>
</protein>
<dbReference type="PANTHER" id="PTHR12203:SF35">
    <property type="entry name" value="PROTEIN O-GLUCOSYLTRANSFERASE 1"/>
    <property type="match status" value="1"/>
</dbReference>
<sequence>MEAVARGTIKYAASTAFILSVSLLTLSADSSFVFDRPANTAVITFAFTGLSLLILGRFVSSPSQDSHVEDQDDSIQLSDSLLHTSTETSSRALAKLRKLTSAKIRKASFILFLAICALTLRIELFRSEVLSTECTTPALYIFIPLFLWVYDYWSNRRTNRINTAQGFDSNVKRSLTSTIPIILLIPSAFLTSSLSSAWKSTYICPWTGSTASRTVALQIFGVVLDTATLIAFAELARQPIRHNDGRRLQTTTLWGFILLGVSAVWFFVGCFRYVIKPREKQWLISLSPYYIRGVIKVALLFTCTIISASQLITQVGILGVSFLFSITFIYIIQLSQLWISLQAFPVVPVSNAVFAIILLHISGYWYIRSGTTTDPDRKKPSHPRWWLRLLFIALIIFSLGLLIAEQKEVTRHPIDILMSNAKDNHDKWAAKAKASKTLKEAVAEYQRRYSQHPPPGFDIWYEYATSRSSVVIDDYDQIYQDLLPFWALSPQSLRDLTNLMITDPWNDVAALNIRGGVAHIQEDIVPTHRWMIEGVAKMISPFAQHLPDMDVAFNLNDECRVAVPWEKINSLLNSAKSHQPPTNDKLRSSWSEFRASTWAPSDTAHRRSHRLFIDTSMKPTYDLIGRSVCPPSSKARTSFNWNQRNICLDCARPHSLEQFLQDWTLASDICHQPDLASLHGLYLSPAALKVSQSLLPVFSQSKVSGFNDILYPSAWNYIDKAVYSPSDQHLDLPLSQKDPTLFWRGTTSEGYSSNGEWKGMIRQRLLHLTNDRTSNPASILLPTSQPPTSNPTSYSYTIISASDIQPTLNLQTSVHVAERVVRCGKADCKVQTAEFQPGPSTDFQEHWRYRYLIDSDGAGFSGRFLPFLQSSSLPFRTGLFRQWMDDRLTPWYHFVPIDVRLHGLWSTLAYFAGARTGDVVATTGDGADNNKETDKQNDKDKDNSKPKSAKMRMMKRTTNNDDDKNKHNDAINDNNKKQILMEAHMSEGEFIAEEGRKWAEKALRKEDMEIYMFRLLLEWGRLTDDRREELGVRVP</sequence>
<dbReference type="EMBL" id="PDNB01000020">
    <property type="protein sequence ID" value="PGH16029.1"/>
    <property type="molecule type" value="Genomic_DNA"/>
</dbReference>
<feature type="transmembrane region" description="Helical" evidence="4">
    <location>
        <begin position="287"/>
        <end position="308"/>
    </location>
</feature>
<evidence type="ECO:0000256" key="3">
    <source>
        <dbReference type="SAM" id="MobiDB-lite"/>
    </source>
</evidence>
<dbReference type="STRING" id="1447875.A0A2B7Y4F6"/>
<evidence type="ECO:0000256" key="4">
    <source>
        <dbReference type="SAM" id="Phobius"/>
    </source>
</evidence>
<comment type="similarity">
    <text evidence="1">Belongs to the glycosyltransferase 90 family.</text>
</comment>
<feature type="transmembrane region" description="Helical" evidence="4">
    <location>
        <begin position="174"/>
        <end position="195"/>
    </location>
</feature>
<comment type="caution">
    <text evidence="6">The sequence shown here is derived from an EMBL/GenBank/DDBJ whole genome shotgun (WGS) entry which is preliminary data.</text>
</comment>
<feature type="transmembrane region" description="Helical" evidence="4">
    <location>
        <begin position="253"/>
        <end position="275"/>
    </location>
</feature>
<feature type="transmembrane region" description="Helical" evidence="4">
    <location>
        <begin position="137"/>
        <end position="153"/>
    </location>
</feature>